<keyword evidence="3" id="KW-1185">Reference proteome</keyword>
<gene>
    <name evidence="2" type="ORF">NEZAVI_LOCUS9244</name>
</gene>
<feature type="chain" id="PRO_5040329905" description="Neuropeptide" evidence="1">
    <location>
        <begin position="23"/>
        <end position="68"/>
    </location>
</feature>
<evidence type="ECO:0008006" key="4">
    <source>
        <dbReference type="Google" id="ProtNLM"/>
    </source>
</evidence>
<dbReference type="EMBL" id="OV725080">
    <property type="protein sequence ID" value="CAH1399889.1"/>
    <property type="molecule type" value="Genomic_DNA"/>
</dbReference>
<keyword evidence="1" id="KW-0732">Signal</keyword>
<dbReference type="AlphaFoldDB" id="A0A9P0HDJ4"/>
<proteinExistence type="predicted"/>
<accession>A0A9P0HDJ4</accession>
<protein>
    <recommendedName>
        <fullName evidence="4">Neuropeptide</fullName>
    </recommendedName>
</protein>
<organism evidence="2 3">
    <name type="scientific">Nezara viridula</name>
    <name type="common">Southern green stink bug</name>
    <name type="synonym">Cimex viridulus</name>
    <dbReference type="NCBI Taxonomy" id="85310"/>
    <lineage>
        <taxon>Eukaryota</taxon>
        <taxon>Metazoa</taxon>
        <taxon>Ecdysozoa</taxon>
        <taxon>Arthropoda</taxon>
        <taxon>Hexapoda</taxon>
        <taxon>Insecta</taxon>
        <taxon>Pterygota</taxon>
        <taxon>Neoptera</taxon>
        <taxon>Paraneoptera</taxon>
        <taxon>Hemiptera</taxon>
        <taxon>Heteroptera</taxon>
        <taxon>Panheteroptera</taxon>
        <taxon>Pentatomomorpha</taxon>
        <taxon>Pentatomoidea</taxon>
        <taxon>Pentatomidae</taxon>
        <taxon>Pentatominae</taxon>
        <taxon>Nezara</taxon>
    </lineage>
</organism>
<evidence type="ECO:0000313" key="3">
    <source>
        <dbReference type="Proteomes" id="UP001152798"/>
    </source>
</evidence>
<evidence type="ECO:0000313" key="2">
    <source>
        <dbReference type="EMBL" id="CAH1399889.1"/>
    </source>
</evidence>
<sequence>MSKFHYILLWTTLFAKFVQVRQEVINTKIFFQNVCRKIHCRTLVHWSLVVTYRQNRLCGWFYIYILPN</sequence>
<reference evidence="2" key="1">
    <citation type="submission" date="2022-01" db="EMBL/GenBank/DDBJ databases">
        <authorList>
            <person name="King R."/>
        </authorList>
    </citation>
    <scope>NUCLEOTIDE SEQUENCE</scope>
</reference>
<evidence type="ECO:0000256" key="1">
    <source>
        <dbReference type="SAM" id="SignalP"/>
    </source>
</evidence>
<feature type="signal peptide" evidence="1">
    <location>
        <begin position="1"/>
        <end position="22"/>
    </location>
</feature>
<name>A0A9P0HDJ4_NEZVI</name>
<dbReference type="Proteomes" id="UP001152798">
    <property type="component" value="Chromosome 4"/>
</dbReference>